<reference evidence="6" key="1">
    <citation type="submission" date="2022-11" db="UniProtKB">
        <authorList>
            <consortium name="WormBaseParasite"/>
        </authorList>
    </citation>
    <scope>IDENTIFICATION</scope>
</reference>
<accession>A0A915HXK0</accession>
<evidence type="ECO:0000313" key="6">
    <source>
        <dbReference type="WBParaSite" id="nRc.2.0.1.t06158-RA"/>
    </source>
</evidence>
<evidence type="ECO:0000259" key="4">
    <source>
        <dbReference type="Pfam" id="PF13873"/>
    </source>
</evidence>
<dbReference type="WBParaSite" id="nRc.2.0.1.t06158-RA">
    <property type="protein sequence ID" value="nRc.2.0.1.t06158-RA"/>
    <property type="gene ID" value="nRc.2.0.1.g06158"/>
</dbReference>
<dbReference type="Pfam" id="PF13873">
    <property type="entry name" value="Myb_DNA-bind_5"/>
    <property type="match status" value="1"/>
</dbReference>
<dbReference type="AlphaFoldDB" id="A0A915HXK0"/>
<evidence type="ECO:0000313" key="5">
    <source>
        <dbReference type="Proteomes" id="UP000887565"/>
    </source>
</evidence>
<comment type="subunit">
    <text evidence="1">Self-associates forming complexes of several hundred monomers.</text>
</comment>
<evidence type="ECO:0000256" key="1">
    <source>
        <dbReference type="ARBA" id="ARBA00011764"/>
    </source>
</evidence>
<feature type="domain" description="Myb/SANT-like DNA-binding" evidence="4">
    <location>
        <begin position="4"/>
        <end position="55"/>
    </location>
</feature>
<protein>
    <recommendedName>
        <fullName evidence="2">Regulatory protein zeste</fullName>
    </recommendedName>
</protein>
<evidence type="ECO:0000256" key="2">
    <source>
        <dbReference type="ARBA" id="ARBA00016807"/>
    </source>
</evidence>
<dbReference type="InterPro" id="IPR028002">
    <property type="entry name" value="Myb_DNA-bind_5"/>
</dbReference>
<comment type="function">
    <text evidence="3">Involved in transvection phenomena (= synapsis-dependent gene expression), where the synaptic pairing of chromosomes carrying genes with which zeste interacts influences the expression of these genes. Zeste binds to DNA and stimulates transcription from a nearby promoter.</text>
</comment>
<dbReference type="Proteomes" id="UP000887565">
    <property type="component" value="Unplaced"/>
</dbReference>
<keyword evidence="5" id="KW-1185">Reference proteome</keyword>
<name>A0A915HXK0_ROMCU</name>
<evidence type="ECO:0000256" key="3">
    <source>
        <dbReference type="ARBA" id="ARBA00025466"/>
    </source>
</evidence>
<sequence>MISECANTIENKTTDSKSANVKKSAWDAIEEAFKSNPNVKKCSKEQLYDKWRNLKVVMILHLNLMYCITEFSITSI</sequence>
<organism evidence="5 6">
    <name type="scientific">Romanomermis culicivorax</name>
    <name type="common">Nematode worm</name>
    <dbReference type="NCBI Taxonomy" id="13658"/>
    <lineage>
        <taxon>Eukaryota</taxon>
        <taxon>Metazoa</taxon>
        <taxon>Ecdysozoa</taxon>
        <taxon>Nematoda</taxon>
        <taxon>Enoplea</taxon>
        <taxon>Dorylaimia</taxon>
        <taxon>Mermithida</taxon>
        <taxon>Mermithoidea</taxon>
        <taxon>Mermithidae</taxon>
        <taxon>Romanomermis</taxon>
    </lineage>
</organism>
<proteinExistence type="predicted"/>